<dbReference type="InterPro" id="IPR006656">
    <property type="entry name" value="Mopterin_OxRdtase"/>
</dbReference>
<protein>
    <submittedName>
        <fullName evidence="6">FdhF/YdeP family oxidoreductase</fullName>
    </submittedName>
</protein>
<dbReference type="Proteomes" id="UP000290218">
    <property type="component" value="Unassembled WGS sequence"/>
</dbReference>
<dbReference type="GO" id="GO:0051539">
    <property type="term" value="F:4 iron, 4 sulfur cluster binding"/>
    <property type="evidence" value="ECO:0007669"/>
    <property type="project" value="InterPro"/>
</dbReference>
<sequence>MSTHRLVTPPGDRLRRLSPFGLGHTKPKHFRDMMKVAWDNRDNLGYAWKVLSRGVCDGCALGVAGLHDWTIDGVHLCMTRLNLLRLNTMPAMDSAVLADVEPLRRMDNRALRQLGRLAYPMRRRRGEKGFTRITWCQALATIGARLGSTDAHRMAFFVTARGVTNEIYYAAQKVARFLGTNNVDNAARLCHSPSTAAMKHMLGLAATTCSYTDWWGTDVVVFFGSNPANDQPVSTKYLHIAKKRGTKIILVNPYLEPGMQRYWVPSTASSALFGSDLADYWFPVGQGGDIPFVYGALKHLIETGRIDRAFVDAHTNDWPELEARVRSLDWTELEKGAGLPRASLIEFAELIGNARTGVFVWSMGITQHEWGADNVRMILNLALARGFLGRDKCGVMPIRGHSSVQGGAEMGAYSTAFPGGKTVNPENAAALSAHYGFPVPDWPGLTATEMVEASYRGELDAFYMIGGNFLRTLPDPDHVAEALARVPFRVHQDIMLTDQMLLDPADEVILLPAKTRYEQDDGGTETSTERRVMFTPEIPREVGEARAEWRILLQVAASARPERAELLGCHTGQEMREEIARVVPFYDGIQHLKQTGDAFQYGGPHLCAGGVCPTEDGRARFAVVDLPDRAPRPEGVFHVSTRRGKQFNTLIYAEVDPLNGAARDAILMNEEDAAGLHLMHGDRIALVNDRGRYEGRVFLAPLAPGNLQIHWPEGNHLIRRGIADRGGGVPDYNAHVRIEKMP</sequence>
<dbReference type="GO" id="GO:0008863">
    <property type="term" value="F:formate dehydrogenase (NAD+) activity"/>
    <property type="evidence" value="ECO:0007669"/>
    <property type="project" value="InterPro"/>
</dbReference>
<keyword evidence="2" id="KW-0408">Iron</keyword>
<dbReference type="InterPro" id="IPR050123">
    <property type="entry name" value="Prok_molybdopt-oxidoreductase"/>
</dbReference>
<dbReference type="SUPFAM" id="SSF53706">
    <property type="entry name" value="Formate dehydrogenase/DMSO reductase, domains 1-3"/>
    <property type="match status" value="1"/>
</dbReference>
<comment type="caution">
    <text evidence="6">The sequence shown here is derived from an EMBL/GenBank/DDBJ whole genome shotgun (WGS) entry which is preliminary data.</text>
</comment>
<keyword evidence="1" id="KW-0479">Metal-binding</keyword>
<evidence type="ECO:0000256" key="1">
    <source>
        <dbReference type="ARBA" id="ARBA00022723"/>
    </source>
</evidence>
<evidence type="ECO:0000256" key="3">
    <source>
        <dbReference type="ARBA" id="ARBA00023014"/>
    </source>
</evidence>
<name>A0A4Q1C3B7_9BACT</name>
<dbReference type="Pfam" id="PF00384">
    <property type="entry name" value="Molybdopterin"/>
    <property type="match status" value="1"/>
</dbReference>
<dbReference type="RefSeq" id="WP_129048402.1">
    <property type="nucleotide sequence ID" value="NZ_SDHX01000002.1"/>
</dbReference>
<keyword evidence="7" id="KW-1185">Reference proteome</keyword>
<dbReference type="EMBL" id="SDHX01000002">
    <property type="protein sequence ID" value="RXK52811.1"/>
    <property type="molecule type" value="Genomic_DNA"/>
</dbReference>
<dbReference type="NCBIfam" id="TIGR01701">
    <property type="entry name" value="Fdhalpha-like"/>
    <property type="match status" value="1"/>
</dbReference>
<reference evidence="6 7" key="1">
    <citation type="submission" date="2019-01" db="EMBL/GenBank/DDBJ databases">
        <title>Lacunisphaera sp. strain TWA-58.</title>
        <authorList>
            <person name="Chen W.-M."/>
        </authorList>
    </citation>
    <scope>NUCLEOTIDE SEQUENCE [LARGE SCALE GENOMIC DNA]</scope>
    <source>
        <strain evidence="6 7">TWA-58</strain>
    </source>
</reference>
<dbReference type="PANTHER" id="PTHR43105:SF4">
    <property type="entry name" value="PROTEIN YDEP"/>
    <property type="match status" value="1"/>
</dbReference>
<dbReference type="OrthoDB" id="9805142at2"/>
<dbReference type="PANTHER" id="PTHR43105">
    <property type="entry name" value="RESPIRATORY NITRATE REDUCTASE"/>
    <property type="match status" value="1"/>
</dbReference>
<gene>
    <name evidence="6" type="ORF">ESB00_13905</name>
</gene>
<evidence type="ECO:0000259" key="4">
    <source>
        <dbReference type="Pfam" id="PF00384"/>
    </source>
</evidence>
<dbReference type="Gene3D" id="3.40.228.10">
    <property type="entry name" value="Dimethylsulfoxide Reductase, domain 2"/>
    <property type="match status" value="1"/>
</dbReference>
<dbReference type="InterPro" id="IPR006657">
    <property type="entry name" value="MoPterin_dinucl-bd_dom"/>
</dbReference>
<dbReference type="GO" id="GO:0030151">
    <property type="term" value="F:molybdenum ion binding"/>
    <property type="evidence" value="ECO:0007669"/>
    <property type="project" value="InterPro"/>
</dbReference>
<dbReference type="SUPFAM" id="SSF50692">
    <property type="entry name" value="ADC-like"/>
    <property type="match status" value="1"/>
</dbReference>
<dbReference type="AlphaFoldDB" id="A0A4Q1C3B7"/>
<dbReference type="InterPro" id="IPR010046">
    <property type="entry name" value="Mopterin_OxRdtse_a_bac"/>
</dbReference>
<evidence type="ECO:0000259" key="5">
    <source>
        <dbReference type="Pfam" id="PF01568"/>
    </source>
</evidence>
<dbReference type="GO" id="GO:0045333">
    <property type="term" value="P:cellular respiration"/>
    <property type="evidence" value="ECO:0007669"/>
    <property type="project" value="UniProtKB-ARBA"/>
</dbReference>
<feature type="domain" description="Molybdopterin oxidoreductase" evidence="4">
    <location>
        <begin position="116"/>
        <end position="556"/>
    </location>
</feature>
<dbReference type="Pfam" id="PF01568">
    <property type="entry name" value="Molydop_binding"/>
    <property type="match status" value="1"/>
</dbReference>
<evidence type="ECO:0000256" key="2">
    <source>
        <dbReference type="ARBA" id="ARBA00023004"/>
    </source>
</evidence>
<organism evidence="6 7">
    <name type="scientific">Oleiharenicola lentus</name>
    <dbReference type="NCBI Taxonomy" id="2508720"/>
    <lineage>
        <taxon>Bacteria</taxon>
        <taxon>Pseudomonadati</taxon>
        <taxon>Verrucomicrobiota</taxon>
        <taxon>Opitutia</taxon>
        <taxon>Opitutales</taxon>
        <taxon>Opitutaceae</taxon>
        <taxon>Oleiharenicola</taxon>
    </lineage>
</organism>
<accession>A0A4Q1C3B7</accession>
<dbReference type="Gene3D" id="2.40.40.20">
    <property type="match status" value="1"/>
</dbReference>
<proteinExistence type="predicted"/>
<dbReference type="GO" id="GO:0043546">
    <property type="term" value="F:molybdopterin cofactor binding"/>
    <property type="evidence" value="ECO:0007669"/>
    <property type="project" value="InterPro"/>
</dbReference>
<dbReference type="PIRSF" id="PIRSF000144">
    <property type="entry name" value="CbbBc"/>
    <property type="match status" value="1"/>
</dbReference>
<dbReference type="Gene3D" id="3.40.50.740">
    <property type="match status" value="1"/>
</dbReference>
<keyword evidence="3" id="KW-0411">Iron-sulfur</keyword>
<dbReference type="GO" id="GO:0016020">
    <property type="term" value="C:membrane"/>
    <property type="evidence" value="ECO:0007669"/>
    <property type="project" value="TreeGrafter"/>
</dbReference>
<evidence type="ECO:0000313" key="7">
    <source>
        <dbReference type="Proteomes" id="UP000290218"/>
    </source>
</evidence>
<evidence type="ECO:0000313" key="6">
    <source>
        <dbReference type="EMBL" id="RXK52811.1"/>
    </source>
</evidence>
<feature type="domain" description="Molybdopterin dinucleotide-binding" evidence="5">
    <location>
        <begin position="640"/>
        <end position="732"/>
    </location>
</feature>
<dbReference type="InterPro" id="IPR009010">
    <property type="entry name" value="Asp_de-COase-like_dom_sf"/>
</dbReference>